<dbReference type="SUPFAM" id="SSF52540">
    <property type="entry name" value="P-loop containing nucleoside triphosphate hydrolases"/>
    <property type="match status" value="1"/>
</dbReference>
<feature type="domain" description="NACHT" evidence="1">
    <location>
        <begin position="1"/>
        <end position="124"/>
    </location>
</feature>
<organism evidence="2 3">
    <name type="scientific">Dreissena polymorpha</name>
    <name type="common">Zebra mussel</name>
    <name type="synonym">Mytilus polymorpha</name>
    <dbReference type="NCBI Taxonomy" id="45954"/>
    <lineage>
        <taxon>Eukaryota</taxon>
        <taxon>Metazoa</taxon>
        <taxon>Spiralia</taxon>
        <taxon>Lophotrochozoa</taxon>
        <taxon>Mollusca</taxon>
        <taxon>Bivalvia</taxon>
        <taxon>Autobranchia</taxon>
        <taxon>Heteroconchia</taxon>
        <taxon>Euheterodonta</taxon>
        <taxon>Imparidentia</taxon>
        <taxon>Neoheterodontei</taxon>
        <taxon>Myida</taxon>
        <taxon>Dreissenoidea</taxon>
        <taxon>Dreissenidae</taxon>
        <taxon>Dreissena</taxon>
    </lineage>
</organism>
<reference evidence="2" key="2">
    <citation type="submission" date="2020-11" db="EMBL/GenBank/DDBJ databases">
        <authorList>
            <person name="McCartney M.A."/>
            <person name="Auch B."/>
            <person name="Kono T."/>
            <person name="Mallez S."/>
            <person name="Becker A."/>
            <person name="Gohl D.M."/>
            <person name="Silverstein K.A.T."/>
            <person name="Koren S."/>
            <person name="Bechman K.B."/>
            <person name="Herman A."/>
            <person name="Abrahante J.E."/>
            <person name="Garbe J."/>
        </authorList>
    </citation>
    <scope>NUCLEOTIDE SEQUENCE</scope>
    <source>
        <strain evidence="2">Duluth1</strain>
        <tissue evidence="2">Whole animal</tissue>
    </source>
</reference>
<dbReference type="Gene3D" id="3.40.50.300">
    <property type="entry name" value="P-loop containing nucleotide triphosphate hydrolases"/>
    <property type="match status" value="1"/>
</dbReference>
<evidence type="ECO:0000313" key="2">
    <source>
        <dbReference type="EMBL" id="KAH3812105.1"/>
    </source>
</evidence>
<comment type="caution">
    <text evidence="2">The sequence shown here is derived from an EMBL/GenBank/DDBJ whole genome shotgun (WGS) entry which is preliminary data.</text>
</comment>
<dbReference type="InterPro" id="IPR007111">
    <property type="entry name" value="NACHT_NTPase"/>
</dbReference>
<evidence type="ECO:0000259" key="1">
    <source>
        <dbReference type="PROSITE" id="PS50837"/>
    </source>
</evidence>
<name>A0A9D4JHH1_DREPO</name>
<sequence>MFIQGEAGSGKSTFLAILVIDWCSINSKTSGKQLQTDEHYTADAKARLRPSDFFDDLKSLKEYTFVFHVTLRDSVNEINILEMLKKQIIDSIYGDKDKRKNAYRLLHEIMERERCLILLDGLDEWTCNEGHRLPVLAVSHSQCDVLITNRPWKVTEAMIPDAKIDMLLQLERVNEPFEVSRRLFCCTAPCVKHTVSSWKVFLRRPTRKK</sequence>
<dbReference type="EMBL" id="JAIWYP010000006">
    <property type="protein sequence ID" value="KAH3812105.1"/>
    <property type="molecule type" value="Genomic_DNA"/>
</dbReference>
<evidence type="ECO:0000313" key="3">
    <source>
        <dbReference type="Proteomes" id="UP000828390"/>
    </source>
</evidence>
<dbReference type="AlphaFoldDB" id="A0A9D4JHH1"/>
<dbReference type="InterPro" id="IPR027417">
    <property type="entry name" value="P-loop_NTPase"/>
</dbReference>
<dbReference type="Proteomes" id="UP000828390">
    <property type="component" value="Unassembled WGS sequence"/>
</dbReference>
<proteinExistence type="predicted"/>
<protein>
    <recommendedName>
        <fullName evidence="1">NACHT domain-containing protein</fullName>
    </recommendedName>
</protein>
<gene>
    <name evidence="2" type="ORF">DPMN_140528</name>
</gene>
<dbReference type="PROSITE" id="PS50837">
    <property type="entry name" value="NACHT"/>
    <property type="match status" value="1"/>
</dbReference>
<accession>A0A9D4JHH1</accession>
<reference evidence="2" key="1">
    <citation type="journal article" date="2019" name="bioRxiv">
        <title>The Genome of the Zebra Mussel, Dreissena polymorpha: A Resource for Invasive Species Research.</title>
        <authorList>
            <person name="McCartney M.A."/>
            <person name="Auch B."/>
            <person name="Kono T."/>
            <person name="Mallez S."/>
            <person name="Zhang Y."/>
            <person name="Obille A."/>
            <person name="Becker A."/>
            <person name="Abrahante J.E."/>
            <person name="Garbe J."/>
            <person name="Badalamenti J.P."/>
            <person name="Herman A."/>
            <person name="Mangelson H."/>
            <person name="Liachko I."/>
            <person name="Sullivan S."/>
            <person name="Sone E.D."/>
            <person name="Koren S."/>
            <person name="Silverstein K.A.T."/>
            <person name="Beckman K.B."/>
            <person name="Gohl D.M."/>
        </authorList>
    </citation>
    <scope>NUCLEOTIDE SEQUENCE</scope>
    <source>
        <strain evidence="2">Duluth1</strain>
        <tissue evidence="2">Whole animal</tissue>
    </source>
</reference>
<keyword evidence="3" id="KW-1185">Reference proteome</keyword>